<evidence type="ECO:0000256" key="1">
    <source>
        <dbReference type="SAM" id="SignalP"/>
    </source>
</evidence>
<evidence type="ECO:0000313" key="2">
    <source>
        <dbReference type="EMBL" id="NOD31498.1"/>
    </source>
</evidence>
<keyword evidence="1" id="KW-0732">Signal</keyword>
<dbReference type="Gene3D" id="2.60.120.200">
    <property type="match status" value="1"/>
</dbReference>
<name>A0ABX1WE02_9RHOB</name>
<gene>
    <name evidence="2" type="ORF">GS617_14565</name>
</gene>
<keyword evidence="3" id="KW-1185">Reference proteome</keyword>
<protein>
    <recommendedName>
        <fullName evidence="4">Polysaccharide lyase</fullName>
    </recommendedName>
</protein>
<accession>A0ABX1WE02</accession>
<feature type="signal peptide" evidence="1">
    <location>
        <begin position="1"/>
        <end position="24"/>
    </location>
</feature>
<feature type="chain" id="PRO_5046011120" description="Polysaccharide lyase" evidence="1">
    <location>
        <begin position="25"/>
        <end position="244"/>
    </location>
</feature>
<evidence type="ECO:0008006" key="4">
    <source>
        <dbReference type="Google" id="ProtNLM"/>
    </source>
</evidence>
<proteinExistence type="predicted"/>
<sequence length="244" mass="28119">MKRRSVLKATAVFTLAMVTALPMAAKELRTKLRRVDGSVGKSRRVRINGERAWEVTLPPDGREEEIASEASGRQREELRDYTQTAQGTVRYSIDVLMPPWDDPDGRLEAKVMFFQLKPRKRRGESFWPYLSVEIPPDYRRAGPKVDFQFDLGPTMIKQSRSPMAPNRWYQLQVTVKWSTASDGYAIVELDDRQIARFDGVTVTDNSIPLVNFGTYRSHLNATDPSKLETVQLFFRRYRVERLSS</sequence>
<dbReference type="InterPro" id="IPR025975">
    <property type="entry name" value="Polysacc_lyase"/>
</dbReference>
<dbReference type="EMBL" id="WVQY01000005">
    <property type="protein sequence ID" value="NOD31498.1"/>
    <property type="molecule type" value="Genomic_DNA"/>
</dbReference>
<organism evidence="2 3">
    <name type="scientific">Ruegeria atlantica</name>
    <dbReference type="NCBI Taxonomy" id="81569"/>
    <lineage>
        <taxon>Bacteria</taxon>
        <taxon>Pseudomonadati</taxon>
        <taxon>Pseudomonadota</taxon>
        <taxon>Alphaproteobacteria</taxon>
        <taxon>Rhodobacterales</taxon>
        <taxon>Roseobacteraceae</taxon>
        <taxon>Ruegeria</taxon>
    </lineage>
</organism>
<evidence type="ECO:0000313" key="3">
    <source>
        <dbReference type="Proteomes" id="UP000599383"/>
    </source>
</evidence>
<comment type="caution">
    <text evidence="2">The sequence shown here is derived from an EMBL/GenBank/DDBJ whole genome shotgun (WGS) entry which is preliminary data.</text>
</comment>
<dbReference type="Pfam" id="PF14099">
    <property type="entry name" value="Polysacc_lyase"/>
    <property type="match status" value="1"/>
</dbReference>
<dbReference type="Proteomes" id="UP000599383">
    <property type="component" value="Unassembled WGS sequence"/>
</dbReference>
<dbReference type="RefSeq" id="WP_171363961.1">
    <property type="nucleotide sequence ID" value="NZ_WVQY01000005.1"/>
</dbReference>
<reference evidence="2 3" key="1">
    <citation type="submission" date="2019-12" db="EMBL/GenBank/DDBJ databases">
        <title>Ruegeria JWLKs population differentiation of coral mucus and skeleton niches.</title>
        <authorList>
            <person name="Luo D."/>
        </authorList>
    </citation>
    <scope>NUCLEOTIDE SEQUENCE [LARGE SCALE GENOMIC DNA]</scope>
    <source>
        <strain evidence="2 3">HKCCD6238</strain>
    </source>
</reference>